<dbReference type="Gene3D" id="2.30.110.10">
    <property type="entry name" value="Electron Transport, Fmn-binding Protein, Chain A"/>
    <property type="match status" value="1"/>
</dbReference>
<keyword evidence="5" id="KW-1185">Reference proteome</keyword>
<dbReference type="SMART" id="SM00903">
    <property type="entry name" value="Flavin_Reduct"/>
    <property type="match status" value="1"/>
</dbReference>
<dbReference type="PANTHER" id="PTHR30466:SF11">
    <property type="entry name" value="FLAVIN-DEPENDENT MONOOXYGENASE, REDUCTASE SUBUNIT HSAB"/>
    <property type="match status" value="1"/>
</dbReference>
<gene>
    <name evidence="4" type="ORF">Drose_24360</name>
</gene>
<reference evidence="4" key="1">
    <citation type="submission" date="2021-04" db="EMBL/GenBank/DDBJ databases">
        <title>Biosynthetic gene clusters of Dactylosporangioum roseum.</title>
        <authorList>
            <person name="Hartkoorn R.C."/>
            <person name="Beaudoing E."/>
            <person name="Hot D."/>
            <person name="Moureu S."/>
        </authorList>
    </citation>
    <scope>NUCLEOTIDE SEQUENCE</scope>
    <source>
        <strain evidence="4">NRRL B-16295</strain>
    </source>
</reference>
<organism evidence="4 5">
    <name type="scientific">Dactylosporangium roseum</name>
    <dbReference type="NCBI Taxonomy" id="47989"/>
    <lineage>
        <taxon>Bacteria</taxon>
        <taxon>Bacillati</taxon>
        <taxon>Actinomycetota</taxon>
        <taxon>Actinomycetes</taxon>
        <taxon>Micromonosporales</taxon>
        <taxon>Micromonosporaceae</taxon>
        <taxon>Dactylosporangium</taxon>
    </lineage>
</organism>
<proteinExistence type="inferred from homology"/>
<evidence type="ECO:0000256" key="1">
    <source>
        <dbReference type="ARBA" id="ARBA00008898"/>
    </source>
</evidence>
<feature type="domain" description="Flavin reductase like" evidence="3">
    <location>
        <begin position="17"/>
        <end position="160"/>
    </location>
</feature>
<dbReference type="Pfam" id="PF01613">
    <property type="entry name" value="Flavin_Reduct"/>
    <property type="match status" value="1"/>
</dbReference>
<evidence type="ECO:0000313" key="4">
    <source>
        <dbReference type="EMBL" id="UWZ34358.1"/>
    </source>
</evidence>
<comment type="similarity">
    <text evidence="1">Belongs to the non-flavoprotein flavin reductase family.</text>
</comment>
<dbReference type="InterPro" id="IPR012349">
    <property type="entry name" value="Split_barrel_FMN-bd"/>
</dbReference>
<dbReference type="PANTHER" id="PTHR30466">
    <property type="entry name" value="FLAVIN REDUCTASE"/>
    <property type="match status" value="1"/>
</dbReference>
<keyword evidence="2" id="KW-0560">Oxidoreductase</keyword>
<sequence>MNEASTLVDARLLRSVCGHFTTGVTVVTGGTTSFVVGVTVNSFTSVSLDPPLILVCIQKESSELPALRRAGAFAVNILAADQEEVCRIFASRHTRRANAVDVHAGITGVPILSKALAYLECRLHREVDGGDHAILIGEVVALDVLRDDRPLAFFRSAFHHLPNGS</sequence>
<evidence type="ECO:0000256" key="2">
    <source>
        <dbReference type="ARBA" id="ARBA00023002"/>
    </source>
</evidence>
<accession>A0ABY5YX84</accession>
<dbReference type="InterPro" id="IPR002563">
    <property type="entry name" value="Flavin_Rdtase-like_dom"/>
</dbReference>
<dbReference type="SUPFAM" id="SSF50475">
    <property type="entry name" value="FMN-binding split barrel"/>
    <property type="match status" value="1"/>
</dbReference>
<dbReference type="Proteomes" id="UP001058271">
    <property type="component" value="Chromosome"/>
</dbReference>
<evidence type="ECO:0000259" key="3">
    <source>
        <dbReference type="SMART" id="SM00903"/>
    </source>
</evidence>
<dbReference type="EMBL" id="CP073721">
    <property type="protein sequence ID" value="UWZ34358.1"/>
    <property type="molecule type" value="Genomic_DNA"/>
</dbReference>
<dbReference type="RefSeq" id="WP_260723667.1">
    <property type="nucleotide sequence ID" value="NZ_BAAABS010000080.1"/>
</dbReference>
<protein>
    <submittedName>
        <fullName evidence="4">Flavin reductase family protein</fullName>
    </submittedName>
</protein>
<name>A0ABY5YX84_9ACTN</name>
<dbReference type="InterPro" id="IPR050268">
    <property type="entry name" value="NADH-dep_flavin_reductase"/>
</dbReference>
<evidence type="ECO:0000313" key="5">
    <source>
        <dbReference type="Proteomes" id="UP001058271"/>
    </source>
</evidence>